<evidence type="ECO:0000313" key="8">
    <source>
        <dbReference type="EMBL" id="KAF2641024.1"/>
    </source>
</evidence>
<evidence type="ECO:0000256" key="6">
    <source>
        <dbReference type="SAM" id="Phobius"/>
    </source>
</evidence>
<keyword evidence="3 6" id="KW-1133">Transmembrane helix</keyword>
<dbReference type="Proteomes" id="UP000799753">
    <property type="component" value="Unassembled WGS sequence"/>
</dbReference>
<protein>
    <recommendedName>
        <fullName evidence="7">Rhodopsin domain-containing protein</fullName>
    </recommendedName>
</protein>
<dbReference type="InterPro" id="IPR049326">
    <property type="entry name" value="Rhodopsin_dom_fungi"/>
</dbReference>
<feature type="transmembrane region" description="Helical" evidence="6">
    <location>
        <begin position="54"/>
        <end position="79"/>
    </location>
</feature>
<proteinExistence type="inferred from homology"/>
<dbReference type="OrthoDB" id="3648173at2759"/>
<feature type="transmembrane region" description="Helical" evidence="6">
    <location>
        <begin position="134"/>
        <end position="155"/>
    </location>
</feature>
<dbReference type="PANTHER" id="PTHR33048:SF129">
    <property type="entry name" value="INTEGRAL MEMBRANE PROTEIN-RELATED"/>
    <property type="match status" value="1"/>
</dbReference>
<evidence type="ECO:0000256" key="3">
    <source>
        <dbReference type="ARBA" id="ARBA00022989"/>
    </source>
</evidence>
<comment type="similarity">
    <text evidence="5">Belongs to the SAT4 family.</text>
</comment>
<accession>A0A6A6S4C9</accession>
<sequence>MAPPARHVPRFDAPYNSLQIGVVVSFGVSYFLATATLLLRYFQAMKLVRKLEVDLIIVTISYAISLIYFVTMVNLMNYGWGKHLWDVSLAQLMEFNKGLLINTMTYLMTPSITKMAMLAVLFRINPSKTYRMITVVLAVVIFAYTLTLLIITGGPCNPLKRGTSLCLQNVALSQAILNIASDLAVVAVPLPTIYALHLPLKQKFSIGGLVACRGIWSIVEVNLGIICACAMRLKPLIVIYFLGLSLFPTNKSSTNNQVID</sequence>
<feature type="transmembrane region" description="Helical" evidence="6">
    <location>
        <begin position="20"/>
        <end position="42"/>
    </location>
</feature>
<dbReference type="InterPro" id="IPR052337">
    <property type="entry name" value="SAT4-like"/>
</dbReference>
<keyword evidence="9" id="KW-1185">Reference proteome</keyword>
<dbReference type="AlphaFoldDB" id="A0A6A6S4C9"/>
<feature type="transmembrane region" description="Helical" evidence="6">
    <location>
        <begin position="99"/>
        <end position="122"/>
    </location>
</feature>
<keyword evidence="2 6" id="KW-0812">Transmembrane</keyword>
<dbReference type="EMBL" id="MU006783">
    <property type="protein sequence ID" value="KAF2641024.1"/>
    <property type="molecule type" value="Genomic_DNA"/>
</dbReference>
<organism evidence="8 9">
    <name type="scientific">Massarina eburnea CBS 473.64</name>
    <dbReference type="NCBI Taxonomy" id="1395130"/>
    <lineage>
        <taxon>Eukaryota</taxon>
        <taxon>Fungi</taxon>
        <taxon>Dikarya</taxon>
        <taxon>Ascomycota</taxon>
        <taxon>Pezizomycotina</taxon>
        <taxon>Dothideomycetes</taxon>
        <taxon>Pleosporomycetidae</taxon>
        <taxon>Pleosporales</taxon>
        <taxon>Massarineae</taxon>
        <taxon>Massarinaceae</taxon>
        <taxon>Massarina</taxon>
    </lineage>
</organism>
<feature type="transmembrane region" description="Helical" evidence="6">
    <location>
        <begin position="175"/>
        <end position="196"/>
    </location>
</feature>
<feature type="domain" description="Rhodopsin" evidence="7">
    <location>
        <begin position="39"/>
        <end position="211"/>
    </location>
</feature>
<reference evidence="8" key="1">
    <citation type="journal article" date="2020" name="Stud. Mycol.">
        <title>101 Dothideomycetes genomes: a test case for predicting lifestyles and emergence of pathogens.</title>
        <authorList>
            <person name="Haridas S."/>
            <person name="Albert R."/>
            <person name="Binder M."/>
            <person name="Bloem J."/>
            <person name="Labutti K."/>
            <person name="Salamov A."/>
            <person name="Andreopoulos B."/>
            <person name="Baker S."/>
            <person name="Barry K."/>
            <person name="Bills G."/>
            <person name="Bluhm B."/>
            <person name="Cannon C."/>
            <person name="Castanera R."/>
            <person name="Culley D."/>
            <person name="Daum C."/>
            <person name="Ezra D."/>
            <person name="Gonzalez J."/>
            <person name="Henrissat B."/>
            <person name="Kuo A."/>
            <person name="Liang C."/>
            <person name="Lipzen A."/>
            <person name="Lutzoni F."/>
            <person name="Magnuson J."/>
            <person name="Mondo S."/>
            <person name="Nolan M."/>
            <person name="Ohm R."/>
            <person name="Pangilinan J."/>
            <person name="Park H.-J."/>
            <person name="Ramirez L."/>
            <person name="Alfaro M."/>
            <person name="Sun H."/>
            <person name="Tritt A."/>
            <person name="Yoshinaga Y."/>
            <person name="Zwiers L.-H."/>
            <person name="Turgeon B."/>
            <person name="Goodwin S."/>
            <person name="Spatafora J."/>
            <person name="Crous P."/>
            <person name="Grigoriev I."/>
        </authorList>
    </citation>
    <scope>NUCLEOTIDE SEQUENCE</scope>
    <source>
        <strain evidence="8">CBS 473.64</strain>
    </source>
</reference>
<evidence type="ECO:0000256" key="4">
    <source>
        <dbReference type="ARBA" id="ARBA00023136"/>
    </source>
</evidence>
<gene>
    <name evidence="8" type="ORF">P280DRAFT_506681</name>
</gene>
<evidence type="ECO:0000256" key="2">
    <source>
        <dbReference type="ARBA" id="ARBA00022692"/>
    </source>
</evidence>
<dbReference type="PANTHER" id="PTHR33048">
    <property type="entry name" value="PTH11-LIKE INTEGRAL MEMBRANE PROTEIN (AFU_ORTHOLOGUE AFUA_5G11245)"/>
    <property type="match status" value="1"/>
</dbReference>
<dbReference type="Pfam" id="PF20684">
    <property type="entry name" value="Fung_rhodopsin"/>
    <property type="match status" value="1"/>
</dbReference>
<evidence type="ECO:0000256" key="5">
    <source>
        <dbReference type="ARBA" id="ARBA00038359"/>
    </source>
</evidence>
<name>A0A6A6S4C9_9PLEO</name>
<evidence type="ECO:0000256" key="1">
    <source>
        <dbReference type="ARBA" id="ARBA00004141"/>
    </source>
</evidence>
<evidence type="ECO:0000313" key="9">
    <source>
        <dbReference type="Proteomes" id="UP000799753"/>
    </source>
</evidence>
<evidence type="ECO:0000259" key="7">
    <source>
        <dbReference type="Pfam" id="PF20684"/>
    </source>
</evidence>
<keyword evidence="4 6" id="KW-0472">Membrane</keyword>
<dbReference type="GO" id="GO:0016020">
    <property type="term" value="C:membrane"/>
    <property type="evidence" value="ECO:0007669"/>
    <property type="project" value="UniProtKB-SubCell"/>
</dbReference>
<comment type="subcellular location">
    <subcellularLocation>
        <location evidence="1">Membrane</location>
        <topology evidence="1">Multi-pass membrane protein</topology>
    </subcellularLocation>
</comment>